<dbReference type="STRING" id="39482.ERS852491_05146"/>
<dbReference type="EMBL" id="CYZU01000112">
    <property type="protein sequence ID" value="CUP43848.1"/>
    <property type="molecule type" value="Genomic_DNA"/>
</dbReference>
<dbReference type="OrthoDB" id="2064349at2"/>
<evidence type="ECO:0000313" key="2">
    <source>
        <dbReference type="Proteomes" id="UP000095544"/>
    </source>
</evidence>
<proteinExistence type="predicted"/>
<dbReference type="Proteomes" id="UP000095544">
    <property type="component" value="Unassembled WGS sequence"/>
</dbReference>
<evidence type="ECO:0000313" key="1">
    <source>
        <dbReference type="EMBL" id="CUP43848.1"/>
    </source>
</evidence>
<accession>A0A174NB89</accession>
<organism evidence="1 2">
    <name type="scientific">Faecalicatena contorta</name>
    <dbReference type="NCBI Taxonomy" id="39482"/>
    <lineage>
        <taxon>Bacteria</taxon>
        <taxon>Bacillati</taxon>
        <taxon>Bacillota</taxon>
        <taxon>Clostridia</taxon>
        <taxon>Lachnospirales</taxon>
        <taxon>Lachnospiraceae</taxon>
        <taxon>Faecalicatena</taxon>
    </lineage>
</organism>
<sequence length="145" mass="16936">MAEQLPGQMSLNDFIPAPEPQKEKFDILNYIPVGSKNAVKRKRLCFLTGLIDRKMRNLLHEAGKKIPIINLQNGKGYFIPDMNTDTDRRMLIRWVKQEESRIRERQLCVDCAIRTLNNCCTDWRNEEYGRKTDVLEDDSGFRCVS</sequence>
<gene>
    <name evidence="1" type="ORF">ERS852491_05146</name>
</gene>
<dbReference type="RefSeq" id="WP_055155397.1">
    <property type="nucleotide sequence ID" value="NZ_CYZU01000112.1"/>
</dbReference>
<name>A0A174NB89_9FIRM</name>
<reference evidence="1 2" key="1">
    <citation type="submission" date="2015-09" db="EMBL/GenBank/DDBJ databases">
        <authorList>
            <consortium name="Pathogen Informatics"/>
        </authorList>
    </citation>
    <scope>NUCLEOTIDE SEQUENCE [LARGE SCALE GENOMIC DNA]</scope>
    <source>
        <strain evidence="1 2">2789STDY5834876</strain>
    </source>
</reference>
<dbReference type="AlphaFoldDB" id="A0A174NB89"/>
<protein>
    <submittedName>
        <fullName evidence="1">Uncharacterized protein</fullName>
    </submittedName>
</protein>